<evidence type="ECO:0000313" key="3">
    <source>
        <dbReference type="EMBL" id="QHQ62897.1"/>
    </source>
</evidence>
<feature type="domain" description="Gfo/Idh/MocA-like oxidoreductase N-terminal" evidence="1">
    <location>
        <begin position="2"/>
        <end position="107"/>
    </location>
</feature>
<dbReference type="PANTHER" id="PTHR43249">
    <property type="entry name" value="UDP-N-ACETYL-2-AMINO-2-DEOXY-D-GLUCURONATE OXIDASE"/>
    <property type="match status" value="1"/>
</dbReference>
<dbReference type="Proteomes" id="UP000464314">
    <property type="component" value="Chromosome"/>
</dbReference>
<reference evidence="3 4" key="1">
    <citation type="submission" date="2020-01" db="EMBL/GenBank/DDBJ databases">
        <title>Genome analysis of Anaerocolumna sp. CBA3638.</title>
        <authorList>
            <person name="Kim J."/>
            <person name="Roh S.W."/>
        </authorList>
    </citation>
    <scope>NUCLEOTIDE SEQUENCE [LARGE SCALE GENOMIC DNA]</scope>
    <source>
        <strain evidence="3 4">CBA3638</strain>
    </source>
</reference>
<dbReference type="AlphaFoldDB" id="A0A6P1TRC9"/>
<dbReference type="KEGG" id="anr:Ana3638_20685"/>
<dbReference type="Gene3D" id="3.30.360.10">
    <property type="entry name" value="Dihydrodipicolinate Reductase, domain 2"/>
    <property type="match status" value="1"/>
</dbReference>
<dbReference type="InterPro" id="IPR000683">
    <property type="entry name" value="Gfo/Idh/MocA-like_OxRdtase_N"/>
</dbReference>
<dbReference type="EMBL" id="CP048000">
    <property type="protein sequence ID" value="QHQ62897.1"/>
    <property type="molecule type" value="Genomic_DNA"/>
</dbReference>
<dbReference type="InterPro" id="IPR055170">
    <property type="entry name" value="GFO_IDH_MocA-like_dom"/>
</dbReference>
<sequence>MKTAIVGCGGIAKVHAECIHQLKNLDMTAYADIKPERAGHFANQYGGNAYSTLEEMLDKEKIDVLHICTPHYLHVPMAVYALERGIHVFMEKPPVISGSQLEELKTVKSAKRLGICFQNRYNPSIIQVKKMITSGETGKVNGARGIVTWSRSKEYYTESGWRGSLATEGGGALINQSIHTLDLLTYLLGTPISVDATMTNHHLKGIIEVEDMMEAYLRFEDDKVACFYATTAYCADVPPLIELSCENMTIRIEDLEVTCYYKDGERKKLQLEHKTNLGKSYWGAGHMDCITDFYNSIEKNHPFSLDLKHLNETILLMLGTYESARTGKEVFIR</sequence>
<dbReference type="Pfam" id="PF01408">
    <property type="entry name" value="GFO_IDH_MocA"/>
    <property type="match status" value="1"/>
</dbReference>
<dbReference type="Gene3D" id="3.40.50.720">
    <property type="entry name" value="NAD(P)-binding Rossmann-like Domain"/>
    <property type="match status" value="1"/>
</dbReference>
<evidence type="ECO:0000259" key="1">
    <source>
        <dbReference type="Pfam" id="PF01408"/>
    </source>
</evidence>
<keyword evidence="4" id="KW-1185">Reference proteome</keyword>
<proteinExistence type="predicted"/>
<dbReference type="SUPFAM" id="SSF51735">
    <property type="entry name" value="NAD(P)-binding Rossmann-fold domains"/>
    <property type="match status" value="1"/>
</dbReference>
<dbReference type="GO" id="GO:0000166">
    <property type="term" value="F:nucleotide binding"/>
    <property type="evidence" value="ECO:0007669"/>
    <property type="project" value="InterPro"/>
</dbReference>
<accession>A0A6P1TRC9</accession>
<dbReference type="InterPro" id="IPR052515">
    <property type="entry name" value="Gfo/Idh/MocA_Oxidoreductase"/>
</dbReference>
<dbReference type="InterPro" id="IPR036291">
    <property type="entry name" value="NAD(P)-bd_dom_sf"/>
</dbReference>
<organism evidence="3 4">
    <name type="scientific">Anaerocolumna sedimenticola</name>
    <dbReference type="NCBI Taxonomy" id="2696063"/>
    <lineage>
        <taxon>Bacteria</taxon>
        <taxon>Bacillati</taxon>
        <taxon>Bacillota</taxon>
        <taxon>Clostridia</taxon>
        <taxon>Lachnospirales</taxon>
        <taxon>Lachnospiraceae</taxon>
        <taxon>Anaerocolumna</taxon>
    </lineage>
</organism>
<gene>
    <name evidence="3" type="ORF">Ana3638_20685</name>
</gene>
<protein>
    <submittedName>
        <fullName evidence="3">Gfo/Idh/MocA family oxidoreductase</fullName>
    </submittedName>
</protein>
<feature type="domain" description="GFO/IDH/MocA-like oxidoreductase" evidence="2">
    <location>
        <begin position="126"/>
        <end position="250"/>
    </location>
</feature>
<evidence type="ECO:0000313" key="4">
    <source>
        <dbReference type="Proteomes" id="UP000464314"/>
    </source>
</evidence>
<evidence type="ECO:0000259" key="2">
    <source>
        <dbReference type="Pfam" id="PF22725"/>
    </source>
</evidence>
<dbReference type="RefSeq" id="WP_161839719.1">
    <property type="nucleotide sequence ID" value="NZ_CP048000.1"/>
</dbReference>
<dbReference type="PANTHER" id="PTHR43249:SF1">
    <property type="entry name" value="D-GLUCOSIDE 3-DEHYDROGENASE"/>
    <property type="match status" value="1"/>
</dbReference>
<dbReference type="Pfam" id="PF22725">
    <property type="entry name" value="GFO_IDH_MocA_C3"/>
    <property type="match status" value="1"/>
</dbReference>
<dbReference type="SUPFAM" id="SSF55347">
    <property type="entry name" value="Glyceraldehyde-3-phosphate dehydrogenase-like, C-terminal domain"/>
    <property type="match status" value="1"/>
</dbReference>
<name>A0A6P1TRC9_9FIRM</name>